<reference evidence="15" key="2">
    <citation type="submission" date="2012-12" db="EMBL/GenBank/DDBJ databases">
        <authorList>
            <person name="Gao Y.W."/>
            <person name="Fan S.T."/>
            <person name="Sun H.T."/>
            <person name="Wang Z."/>
            <person name="Gao X.L."/>
            <person name="Li Y.G."/>
            <person name="Wang T.C."/>
            <person name="Zhang K."/>
            <person name="Xu W.W."/>
            <person name="Yu Z.J."/>
            <person name="Xia X.Z."/>
        </authorList>
    </citation>
    <scope>NUCLEOTIDE SEQUENCE</scope>
    <source>
        <strain evidence="15">FR3</strain>
    </source>
</reference>
<feature type="region of interest" description="Disordered" evidence="14">
    <location>
        <begin position="355"/>
        <end position="489"/>
    </location>
</feature>
<gene>
    <name evidence="15 18 19" type="ORF">Bm433</name>
    <name evidence="16" type="ORF">BM_BM433</name>
    <name evidence="15" type="ORF">BM_Bm433</name>
</gene>
<evidence type="ECO:0000256" key="14">
    <source>
        <dbReference type="SAM" id="MobiDB-lite"/>
    </source>
</evidence>
<dbReference type="WormBase" id="Bm433">
    <property type="protein sequence ID" value="BM22374"/>
    <property type="gene ID" value="WBGene00220694"/>
</dbReference>
<dbReference type="PRINTS" id="PR00626">
    <property type="entry name" value="CALRETICULIN"/>
</dbReference>
<dbReference type="Gene3D" id="2.60.120.200">
    <property type="match status" value="1"/>
</dbReference>
<evidence type="ECO:0000256" key="3">
    <source>
        <dbReference type="ARBA" id="ARBA00015837"/>
    </source>
</evidence>
<dbReference type="FunFam" id="2.10.250.10:FF:000002">
    <property type="entry name" value="Calreticulin"/>
    <property type="match status" value="1"/>
</dbReference>
<dbReference type="CTD" id="6099614"/>
<keyword evidence="4" id="KW-0479">Metal-binding</keyword>
<evidence type="ECO:0000256" key="9">
    <source>
        <dbReference type="ARBA" id="ARBA00022833"/>
    </source>
</evidence>
<proteinExistence type="inferred from homology"/>
<feature type="signal peptide" evidence="13">
    <location>
        <begin position="1"/>
        <end position="19"/>
    </location>
</feature>
<evidence type="ECO:0000313" key="18">
    <source>
        <dbReference type="WBParaSite" id="Bm433.1"/>
    </source>
</evidence>
<evidence type="ECO:0000256" key="13">
    <source>
        <dbReference type="RuleBase" id="RU362126"/>
    </source>
</evidence>
<dbReference type="GO" id="GO:0005789">
    <property type="term" value="C:endoplasmic reticulum membrane"/>
    <property type="evidence" value="ECO:0007669"/>
    <property type="project" value="TreeGrafter"/>
</dbReference>
<dbReference type="SUPFAM" id="SSF49899">
    <property type="entry name" value="Concanavalin A-like lectins/glucanases"/>
    <property type="match status" value="1"/>
</dbReference>
<dbReference type="GeneID" id="6099614"/>
<dbReference type="InterPro" id="IPR018124">
    <property type="entry name" value="Calret/calnex_CS"/>
</dbReference>
<keyword evidence="11 13" id="KW-0143">Chaperone</keyword>
<dbReference type="PANTHER" id="PTHR11073">
    <property type="entry name" value="CALRETICULIN AND CALNEXIN"/>
    <property type="match status" value="1"/>
</dbReference>
<evidence type="ECO:0000256" key="11">
    <source>
        <dbReference type="ARBA" id="ARBA00023186"/>
    </source>
</evidence>
<evidence type="ECO:0000256" key="7">
    <source>
        <dbReference type="ARBA" id="ARBA00022737"/>
    </source>
</evidence>
<dbReference type="AlphaFoldDB" id="A0A0H5S6I0"/>
<dbReference type="PANTHER" id="PTHR11073:SF2">
    <property type="entry name" value="CALRETICULIN"/>
    <property type="match status" value="1"/>
</dbReference>
<comment type="similarity">
    <text evidence="2 13">Belongs to the calreticulin family.</text>
</comment>
<dbReference type="RefSeq" id="XP_042933799.1">
    <property type="nucleotide sequence ID" value="XM_043077865.1"/>
</dbReference>
<evidence type="ECO:0000256" key="10">
    <source>
        <dbReference type="ARBA" id="ARBA00022837"/>
    </source>
</evidence>
<keyword evidence="6" id="KW-0430">Lectin</keyword>
<keyword evidence="17" id="KW-1185">Reference proteome</keyword>
<feature type="compositionally biased region" description="Basic and acidic residues" evidence="14">
    <location>
        <begin position="355"/>
        <end position="416"/>
    </location>
</feature>
<evidence type="ECO:0000313" key="15">
    <source>
        <dbReference type="EMBL" id="CRZ24018.1"/>
    </source>
</evidence>
<reference evidence="18" key="4">
    <citation type="submission" date="2019-12" db="UniProtKB">
        <authorList>
            <consortium name="WormBaseParasite"/>
        </authorList>
    </citation>
    <scope>IDENTIFICATION</scope>
</reference>
<evidence type="ECO:0000256" key="12">
    <source>
        <dbReference type="PIRSR" id="PIRSR601580-3"/>
    </source>
</evidence>
<evidence type="ECO:0000313" key="17">
    <source>
        <dbReference type="Proteomes" id="UP000006672"/>
    </source>
</evidence>
<accession>A0A4E9F8S7</accession>
<dbReference type="OrthoDB" id="1938156at2759"/>
<keyword evidence="7" id="KW-0677">Repeat</keyword>
<evidence type="ECO:0000256" key="1">
    <source>
        <dbReference type="ARBA" id="ARBA00004319"/>
    </source>
</evidence>
<dbReference type="Gene3D" id="2.10.250.10">
    <property type="entry name" value="Calreticulin/calnexin, P domain"/>
    <property type="match status" value="1"/>
</dbReference>
<keyword evidence="8 13" id="KW-0256">Endoplasmic reticulum</keyword>
<dbReference type="EMBL" id="LN856932">
    <property type="protein sequence ID" value="CRZ24018.1"/>
    <property type="molecule type" value="Genomic_DNA"/>
</dbReference>
<dbReference type="GO" id="GO:0006457">
    <property type="term" value="P:protein folding"/>
    <property type="evidence" value="ECO:0007669"/>
    <property type="project" value="InterPro"/>
</dbReference>
<keyword evidence="10" id="KW-0106">Calcium</keyword>
<feature type="disulfide bond" evidence="12">
    <location>
        <begin position="107"/>
        <end position="139"/>
    </location>
</feature>
<dbReference type="FunCoup" id="A0A0H5S6I0">
    <property type="interactions" value="1910"/>
</dbReference>
<dbReference type="Pfam" id="PF00262">
    <property type="entry name" value="Calreticulin"/>
    <property type="match status" value="2"/>
</dbReference>
<evidence type="ECO:0000256" key="6">
    <source>
        <dbReference type="ARBA" id="ARBA00022734"/>
    </source>
</evidence>
<dbReference type="GO" id="GO:0036503">
    <property type="term" value="P:ERAD pathway"/>
    <property type="evidence" value="ECO:0007669"/>
    <property type="project" value="TreeGrafter"/>
</dbReference>
<dbReference type="GO" id="GO:0051082">
    <property type="term" value="F:unfolded protein binding"/>
    <property type="evidence" value="ECO:0007669"/>
    <property type="project" value="InterPro"/>
</dbReference>
<dbReference type="WBParaSite" id="Bm433.1">
    <property type="protein sequence ID" value="Bm433.1"/>
    <property type="gene ID" value="WBGene00220694"/>
</dbReference>
<organism evidence="15">
    <name type="scientific">Brugia malayi</name>
    <name type="common">Filarial nematode worm</name>
    <dbReference type="NCBI Taxonomy" id="6279"/>
    <lineage>
        <taxon>Eukaryota</taxon>
        <taxon>Metazoa</taxon>
        <taxon>Ecdysozoa</taxon>
        <taxon>Nematoda</taxon>
        <taxon>Chromadorea</taxon>
        <taxon>Rhabditida</taxon>
        <taxon>Spirurina</taxon>
        <taxon>Spiruromorpha</taxon>
        <taxon>Filarioidea</taxon>
        <taxon>Onchocercidae</taxon>
        <taxon>Brugia</taxon>
    </lineage>
</organism>
<evidence type="ECO:0000256" key="8">
    <source>
        <dbReference type="ARBA" id="ARBA00022824"/>
    </source>
</evidence>
<evidence type="ECO:0000256" key="4">
    <source>
        <dbReference type="ARBA" id="ARBA00022723"/>
    </source>
</evidence>
<comment type="subcellular location">
    <subcellularLocation>
        <location evidence="1">Endoplasmic reticulum lumen</location>
    </subcellularLocation>
</comment>
<accession>A0A0H5S6I0</accession>
<dbReference type="EMBL" id="CAAKNF010000192">
    <property type="protein sequence ID" value="VIO92711.1"/>
    <property type="molecule type" value="Genomic_DNA"/>
</dbReference>
<dbReference type="GO" id="GO:0005788">
    <property type="term" value="C:endoplasmic reticulum lumen"/>
    <property type="evidence" value="ECO:0007669"/>
    <property type="project" value="UniProtKB-SubCell"/>
</dbReference>
<reference evidence="15 17" key="1">
    <citation type="journal article" date="2007" name="Science">
        <title>Draft genome of the filarial nematode parasite Brugia malayi.</title>
        <authorList>
            <person name="Ghedin E."/>
            <person name="Wang S."/>
            <person name="Spiro D."/>
            <person name="Caler E."/>
            <person name="Zhao Q."/>
            <person name="Crabtree J."/>
            <person name="Allen J.E."/>
            <person name="Delcher A.L."/>
            <person name="Guiliano D.B."/>
            <person name="Miranda-Saavedra D."/>
            <person name="Angiuoli S.V."/>
            <person name="Creasy T."/>
            <person name="Amedeo P."/>
            <person name="Haas B."/>
            <person name="El-Sayed N.M."/>
            <person name="Wortman J.R."/>
            <person name="Feldblyum T."/>
            <person name="Tallon L."/>
            <person name="Schatz M."/>
            <person name="Shumway M."/>
            <person name="Koo H."/>
            <person name="Salzberg S.L."/>
            <person name="Schobel S."/>
            <person name="Pertea M."/>
            <person name="Pop M."/>
            <person name="White O."/>
            <person name="Barton G.J."/>
            <person name="Carlow C.K."/>
            <person name="Crawford M.J."/>
            <person name="Daub J."/>
            <person name="Dimmic M.W."/>
            <person name="Estes C.F."/>
            <person name="Foster J.M."/>
            <person name="Ganatra M."/>
            <person name="Gregory W.F."/>
            <person name="Johnson N.M."/>
            <person name="Jin J."/>
            <person name="Komuniecki R."/>
            <person name="Korf I."/>
            <person name="Kumar S."/>
            <person name="Laney S."/>
            <person name="Li B.W."/>
            <person name="Li W."/>
            <person name="Lindblom T.H."/>
            <person name="Lustigman S."/>
            <person name="Ma D."/>
            <person name="Maina C.V."/>
            <person name="Martin D.M."/>
            <person name="McCarter J.P."/>
            <person name="McReynolds L."/>
            <person name="Mitreva M."/>
            <person name="Nutman T.B."/>
            <person name="Parkinson J."/>
            <person name="Peregrin-Alvarez J.M."/>
            <person name="Poole C."/>
            <person name="Ren Q."/>
            <person name="Saunders L."/>
            <person name="Sluder A.E."/>
            <person name="Smith K."/>
            <person name="Stanke M."/>
            <person name="Unnasch T.R."/>
            <person name="Ware J."/>
            <person name="Wei A.D."/>
            <person name="Weil G."/>
            <person name="Williams D.J."/>
            <person name="Zhang Y."/>
            <person name="Williams S.A."/>
            <person name="Fraser-Liggett C."/>
            <person name="Slatko B."/>
            <person name="Blaxter M.L."/>
            <person name="Scott A.L."/>
        </authorList>
    </citation>
    <scope>NUCLEOTIDE SEQUENCE</scope>
    <source>
        <strain evidence="15 17">FR3</strain>
    </source>
</reference>
<protein>
    <recommendedName>
        <fullName evidence="3">Calreticulin</fullName>
    </recommendedName>
</protein>
<dbReference type="InterPro" id="IPR013320">
    <property type="entry name" value="ConA-like_dom_sf"/>
</dbReference>
<feature type="chain" id="PRO_5023970071" description="Calreticulin" evidence="13">
    <location>
        <begin position="20"/>
        <end position="489"/>
    </location>
</feature>
<dbReference type="GO" id="GO:0005509">
    <property type="term" value="F:calcium ion binding"/>
    <property type="evidence" value="ECO:0007669"/>
    <property type="project" value="InterPro"/>
</dbReference>
<evidence type="ECO:0000256" key="5">
    <source>
        <dbReference type="ARBA" id="ARBA00022729"/>
    </source>
</evidence>
<dbReference type="GO" id="GO:0030246">
    <property type="term" value="F:carbohydrate binding"/>
    <property type="evidence" value="ECO:0007669"/>
    <property type="project" value="UniProtKB-KW"/>
</dbReference>
<name>A0A0H5S6I0_BRUMA</name>
<dbReference type="InterPro" id="IPR009033">
    <property type="entry name" value="Calreticulin/calnexin_P_dom_sf"/>
</dbReference>
<feature type="compositionally biased region" description="Basic and acidic residues" evidence="14">
    <location>
        <begin position="426"/>
        <end position="458"/>
    </location>
</feature>
<evidence type="ECO:0000256" key="2">
    <source>
        <dbReference type="ARBA" id="ARBA00010983"/>
    </source>
</evidence>
<keyword evidence="12" id="KW-1015">Disulfide bond</keyword>
<sequence length="489" mass="57948">MASPLSFVVLLCIISYAKSKIYFQEQFKDGDGWKKRWILSEYRNDYGKFNLSYGQFYNDPEEDLGLTTTEDVKNYAISAKFPKFSNKDKLLIVQYATKRFTLPDDDCGGLYIKLMKSNLDQKQFNGETSYEIMFGPDICGKYTRKIHAIFRYKNSYYHCNSFLPIFDDELSHVYTLILYPNNSIQIFADYEERIGGDLEDHYDFLKPRRIMDPNVNKPIDWVDEEFIPDPDDKKPDDWDQPEFLLNLDVKKPDDWNEEWDGEWEPPGMINPNYKGEWVPREIANPAYKGEWIHPRIDNPDYVSDPNLYLHDDIGAVGIEIWQVNSSTVYDNIIITDSIEEAKKFAALTLNGTRKGEEKMKKEIDEKLQREEEKKRKEEEEGEDKKEEENSNEDERKEEEINLNEKQKMVEIKKKDEESESNFDSETSQKEKVESKLENERKLRKDEENELSEDKRERNSNQSMDENEEWKDDVDLSFKSKEGRIKKEEL</sequence>
<keyword evidence="5 13" id="KW-0732">Signal</keyword>
<reference evidence="16" key="3">
    <citation type="submission" date="2019-04" db="EMBL/GenBank/DDBJ databases">
        <authorList>
            <person name="Howe K."/>
            <person name="Paulini M."/>
            <person name="Williams G."/>
        </authorList>
    </citation>
    <scope>NUCLEOTIDE SEQUENCE [LARGE SCALE GENOMIC DNA]</scope>
    <source>
        <strain evidence="16">FR3</strain>
    </source>
</reference>
<evidence type="ECO:0000313" key="16">
    <source>
        <dbReference type="EMBL" id="VIO92711.1"/>
    </source>
</evidence>
<dbReference type="OMA" id="HYFNRFH"/>
<keyword evidence="9" id="KW-0862">Zinc</keyword>
<dbReference type="Proteomes" id="UP000006672">
    <property type="component" value="Unassembled WGS sequence"/>
</dbReference>
<dbReference type="KEGG" id="bmy:BM_BM433"/>
<dbReference type="STRING" id="6279.A0A0H5S6I0"/>
<evidence type="ECO:0000313" key="19">
    <source>
        <dbReference type="WormBase" id="Bm433"/>
    </source>
</evidence>
<dbReference type="PROSITE" id="PS00804">
    <property type="entry name" value="CALRETICULIN_2"/>
    <property type="match status" value="1"/>
</dbReference>
<dbReference type="InterPro" id="IPR001580">
    <property type="entry name" value="Calret/calnex"/>
</dbReference>
<feature type="compositionally biased region" description="Basic and acidic residues" evidence="14">
    <location>
        <begin position="472"/>
        <end position="489"/>
    </location>
</feature>